<comment type="caution">
    <text evidence="1">The sequence shown here is derived from an EMBL/GenBank/DDBJ whole genome shotgun (WGS) entry which is preliminary data.</text>
</comment>
<dbReference type="InterPro" id="IPR044821">
    <property type="entry name" value="At1g28695/At4g15970-like"/>
</dbReference>
<evidence type="ECO:0000313" key="2">
    <source>
        <dbReference type="Proteomes" id="UP000489600"/>
    </source>
</evidence>
<accession>A0A565BLR2</accession>
<dbReference type="OrthoDB" id="1748589at2759"/>
<dbReference type="PANTHER" id="PTHR46038">
    <property type="entry name" value="EXPRESSED PROTEIN-RELATED"/>
    <property type="match status" value="1"/>
</dbReference>
<name>A0A565BLR2_9BRAS</name>
<gene>
    <name evidence="1" type="ORF">ANE_LOCUS12593</name>
</gene>
<organism evidence="1 2">
    <name type="scientific">Arabis nemorensis</name>
    <dbReference type="NCBI Taxonomy" id="586526"/>
    <lineage>
        <taxon>Eukaryota</taxon>
        <taxon>Viridiplantae</taxon>
        <taxon>Streptophyta</taxon>
        <taxon>Embryophyta</taxon>
        <taxon>Tracheophyta</taxon>
        <taxon>Spermatophyta</taxon>
        <taxon>Magnoliopsida</taxon>
        <taxon>eudicotyledons</taxon>
        <taxon>Gunneridae</taxon>
        <taxon>Pentapetalae</taxon>
        <taxon>rosids</taxon>
        <taxon>malvids</taxon>
        <taxon>Brassicales</taxon>
        <taxon>Brassicaceae</taxon>
        <taxon>Arabideae</taxon>
        <taxon>Arabis</taxon>
    </lineage>
</organism>
<dbReference type="EMBL" id="CABITT030000004">
    <property type="protein sequence ID" value="VVB02149.1"/>
    <property type="molecule type" value="Genomic_DNA"/>
</dbReference>
<sequence length="90" mass="9777">MNTIPKDARTLEEILREASTEEETVILTTLNRAWAEPNSTFELFLESFHIGQGTKQLLRHLCGGMYGRGSSLAVLGGPSSPLLLTENCGG</sequence>
<proteinExistence type="predicted"/>
<reference evidence="1" key="1">
    <citation type="submission" date="2019-07" db="EMBL/GenBank/DDBJ databases">
        <authorList>
            <person name="Dittberner H."/>
        </authorList>
    </citation>
    <scope>NUCLEOTIDE SEQUENCE [LARGE SCALE GENOMIC DNA]</scope>
</reference>
<dbReference type="AlphaFoldDB" id="A0A565BLR2"/>
<protein>
    <submittedName>
        <fullName evidence="1">Uncharacterized protein</fullName>
    </submittedName>
</protein>
<dbReference type="Proteomes" id="UP000489600">
    <property type="component" value="Unassembled WGS sequence"/>
</dbReference>
<evidence type="ECO:0000313" key="1">
    <source>
        <dbReference type="EMBL" id="VVB02149.1"/>
    </source>
</evidence>
<keyword evidence="2" id="KW-1185">Reference proteome</keyword>
<dbReference type="PANTHER" id="PTHR46038:SF13">
    <property type="entry name" value="GLYCOSYLTRANSFERASE"/>
    <property type="match status" value="1"/>
</dbReference>